<reference evidence="5" key="1">
    <citation type="submission" date="2022-12" db="EMBL/GenBank/DDBJ databases">
        <title>Chromosome-level genome assembly of the bean flower thrips Megalurothrips usitatus.</title>
        <authorList>
            <person name="Ma L."/>
            <person name="Liu Q."/>
            <person name="Li H."/>
            <person name="Cai W."/>
        </authorList>
    </citation>
    <scope>NUCLEOTIDE SEQUENCE</scope>
    <source>
        <strain evidence="5">Cailab_2022a</strain>
    </source>
</reference>
<comment type="caution">
    <text evidence="5">The sequence shown here is derived from an EMBL/GenBank/DDBJ whole genome shotgun (WGS) entry which is preliminary data.</text>
</comment>
<feature type="domain" description="Glucose-methanol-choline oxidoreductase N-terminal" evidence="4">
    <location>
        <begin position="322"/>
        <end position="336"/>
    </location>
</feature>
<proteinExistence type="inferred from homology"/>
<accession>A0AAV7X903</accession>
<dbReference type="InterPro" id="IPR036188">
    <property type="entry name" value="FAD/NAD-bd_sf"/>
</dbReference>
<dbReference type="InterPro" id="IPR007867">
    <property type="entry name" value="GMC_OxRtase_C"/>
</dbReference>
<evidence type="ECO:0000313" key="5">
    <source>
        <dbReference type="EMBL" id="KAJ1522146.1"/>
    </source>
</evidence>
<evidence type="ECO:0000256" key="1">
    <source>
        <dbReference type="ARBA" id="ARBA00010790"/>
    </source>
</evidence>
<dbReference type="PROSITE" id="PS00623">
    <property type="entry name" value="GMC_OXRED_1"/>
    <property type="match status" value="1"/>
</dbReference>
<dbReference type="PIRSF" id="PIRSF000137">
    <property type="entry name" value="Alcohol_oxidase"/>
    <property type="match status" value="1"/>
</dbReference>
<evidence type="ECO:0000256" key="2">
    <source>
        <dbReference type="RuleBase" id="RU003968"/>
    </source>
</evidence>
<comment type="similarity">
    <text evidence="1 2">Belongs to the GMC oxidoreductase family.</text>
</comment>
<evidence type="ECO:0000259" key="4">
    <source>
        <dbReference type="PROSITE" id="PS00624"/>
    </source>
</evidence>
<name>A0AAV7X903_9NEOP</name>
<dbReference type="InterPro" id="IPR000172">
    <property type="entry name" value="GMC_OxRdtase_N"/>
</dbReference>
<keyword evidence="6" id="KW-1185">Reference proteome</keyword>
<dbReference type="GO" id="GO:0016614">
    <property type="term" value="F:oxidoreductase activity, acting on CH-OH group of donors"/>
    <property type="evidence" value="ECO:0007669"/>
    <property type="project" value="InterPro"/>
</dbReference>
<organism evidence="5 6">
    <name type="scientific">Megalurothrips usitatus</name>
    <name type="common">bean blossom thrips</name>
    <dbReference type="NCBI Taxonomy" id="439358"/>
    <lineage>
        <taxon>Eukaryota</taxon>
        <taxon>Metazoa</taxon>
        <taxon>Ecdysozoa</taxon>
        <taxon>Arthropoda</taxon>
        <taxon>Hexapoda</taxon>
        <taxon>Insecta</taxon>
        <taxon>Pterygota</taxon>
        <taxon>Neoptera</taxon>
        <taxon>Paraneoptera</taxon>
        <taxon>Thysanoptera</taxon>
        <taxon>Terebrantia</taxon>
        <taxon>Thripoidea</taxon>
        <taxon>Thripidae</taxon>
        <taxon>Megalurothrips</taxon>
    </lineage>
</organism>
<keyword evidence="2" id="KW-0274">FAD</keyword>
<dbReference type="Pfam" id="PF00732">
    <property type="entry name" value="GMC_oxred_N"/>
    <property type="match status" value="1"/>
</dbReference>
<dbReference type="PANTHER" id="PTHR11552:SF154">
    <property type="entry name" value="FI04917P"/>
    <property type="match status" value="1"/>
</dbReference>
<sequence>MLDTRELHRSLEAAAYGPHTCSPAISTLMAFQALVQAKLYRKSLRSPRPSPRLNGQTFDFIVVGAGAAGSVLANRLTAPPHDFSVLLLEAGGEEPFPLTDEAGFHDALVGSALDWNYTAAPEPQNCGGRGCRIPRGKSLGGSTAINSMMYVRGNPRDYDGWRDAGNVGWGYKDVLPFFKKLEDNRDDLISFDKEYHNTGGPLSAQRFPTTDDNSMLMFDAFGELGYPKVLTGGSGDHEQRKAVYQLQFMTRDGRRNSANKAYIEPIRHVRRNLRVVTRARATKVLLGADLRARGVQFTDDTLAGKGPLLTAFARREVIVSCGTYATPQLLQLSGIGPKDALDAVGIKQLLDLPVGRNFMDHLTADVLDLITTRTSSVPDNVTTWLEAQREYNARQNGPLSTVNVMTTVAFGNTSHSTEEWPDLQITLGPSITQPVECASTVADAASCKDKRRNKACFKGSYPFYNTVLVAVSIMHPKSRGTVSLRSSNPFDQPKILLNYLGDPEDVDVLVQGVRQMYALAGTRVLSEAGFLVNTTPLKPCAQFPWGSDDYIRCGLREFTRTSHHACGTSKMGREDDPTAVVDPRLRVRGAKGLRVVDASIYPVITTGNTEIPTLMIAEKAAHMILEDWTVRQSGQQPPPVYT</sequence>
<dbReference type="Gene3D" id="3.50.50.60">
    <property type="entry name" value="FAD/NAD(P)-binding domain"/>
    <property type="match status" value="1"/>
</dbReference>
<evidence type="ECO:0000313" key="6">
    <source>
        <dbReference type="Proteomes" id="UP001075354"/>
    </source>
</evidence>
<dbReference type="InterPro" id="IPR012132">
    <property type="entry name" value="GMC_OxRdtase"/>
</dbReference>
<dbReference type="Gene3D" id="3.30.560.10">
    <property type="entry name" value="Glucose Oxidase, domain 3"/>
    <property type="match status" value="1"/>
</dbReference>
<dbReference type="EMBL" id="JAPTSV010000012">
    <property type="protein sequence ID" value="KAJ1522146.1"/>
    <property type="molecule type" value="Genomic_DNA"/>
</dbReference>
<keyword evidence="2" id="KW-0285">Flavoprotein</keyword>
<dbReference type="SUPFAM" id="SSF54373">
    <property type="entry name" value="FAD-linked reductases, C-terminal domain"/>
    <property type="match status" value="1"/>
</dbReference>
<dbReference type="Pfam" id="PF05199">
    <property type="entry name" value="GMC_oxred_C"/>
    <property type="match status" value="1"/>
</dbReference>
<dbReference type="SUPFAM" id="SSF51905">
    <property type="entry name" value="FAD/NAD(P)-binding domain"/>
    <property type="match status" value="1"/>
</dbReference>
<dbReference type="GO" id="GO:0050660">
    <property type="term" value="F:flavin adenine dinucleotide binding"/>
    <property type="evidence" value="ECO:0007669"/>
    <property type="project" value="InterPro"/>
</dbReference>
<gene>
    <name evidence="5" type="ORF">ONE63_002457</name>
</gene>
<dbReference type="AlphaFoldDB" id="A0AAV7X903"/>
<protein>
    <recommendedName>
        <fullName evidence="3 4">Glucose-methanol-choline oxidoreductase N-terminal domain-containing protein</fullName>
    </recommendedName>
</protein>
<evidence type="ECO:0000259" key="3">
    <source>
        <dbReference type="PROSITE" id="PS00623"/>
    </source>
</evidence>
<dbReference type="Proteomes" id="UP001075354">
    <property type="component" value="Chromosome 12"/>
</dbReference>
<feature type="domain" description="Glucose-methanol-choline oxidoreductase N-terminal" evidence="3">
    <location>
        <begin position="136"/>
        <end position="159"/>
    </location>
</feature>
<dbReference type="PANTHER" id="PTHR11552">
    <property type="entry name" value="GLUCOSE-METHANOL-CHOLINE GMC OXIDOREDUCTASE"/>
    <property type="match status" value="1"/>
</dbReference>
<dbReference type="PROSITE" id="PS00624">
    <property type="entry name" value="GMC_OXRED_2"/>
    <property type="match status" value="1"/>
</dbReference>